<evidence type="ECO:0000259" key="9">
    <source>
        <dbReference type="Pfam" id="PF05504"/>
    </source>
</evidence>
<dbReference type="InterPro" id="IPR057336">
    <property type="entry name" value="GerAC_N"/>
</dbReference>
<gene>
    <name evidence="11" type="ORF">ACFSKK_07065</name>
</gene>
<feature type="signal peptide" evidence="8">
    <location>
        <begin position="1"/>
        <end position="21"/>
    </location>
</feature>
<comment type="subcellular location">
    <subcellularLocation>
        <location evidence="1">Membrane</location>
        <topology evidence="1">Lipid-anchor</topology>
    </subcellularLocation>
</comment>
<dbReference type="Pfam" id="PF25198">
    <property type="entry name" value="Spore_GerAC_N"/>
    <property type="match status" value="1"/>
</dbReference>
<comment type="caution">
    <text evidence="11">The sequence shown here is derived from an EMBL/GenBank/DDBJ whole genome shotgun (WGS) entry which is preliminary data.</text>
</comment>
<dbReference type="EMBL" id="JBHUIK010000001">
    <property type="protein sequence ID" value="MFD2213454.1"/>
    <property type="molecule type" value="Genomic_DNA"/>
</dbReference>
<dbReference type="PROSITE" id="PS51257">
    <property type="entry name" value="PROKAR_LIPOPROTEIN"/>
    <property type="match status" value="1"/>
</dbReference>
<evidence type="ECO:0000256" key="2">
    <source>
        <dbReference type="ARBA" id="ARBA00007886"/>
    </source>
</evidence>
<dbReference type="PANTHER" id="PTHR35789">
    <property type="entry name" value="SPORE GERMINATION PROTEIN B3"/>
    <property type="match status" value="1"/>
</dbReference>
<name>A0ABW5BX31_9BACI</name>
<sequence length="398" mass="44183">MKNITFMILLCLLLTSCSNYKELNEIGLITSLGIDIPKNKESGIRVTHQVINPSPLSNNTGNTSGLSLVNYTVEGDSLIDTYRKSSAIIPRESVVSHLSLVIISEEQAKKGISSLLDAFERGKQARSNIPVFIARGSTAEELLALIEPIESNPAKSIISTSENNKKMYGIAELVPMYEVIASLSSEGRDIMLTGVSHSKKEKIENQTENLDKIDPTVMQVDGIALFKKDKLVQWMDGQLARTANLILSEAKSSTFPFPCDANSEKNNKQITLITRGNKTKLSTEVKKGEIILQVNMSLRSEISESTCNSNLKDSKTLEKFEDLFVKEVTSQIKQVFEVTQKHGADVFGFGEKLSKSNPTYWKEHKHNWNNLFSNATLSVTVEANIDNTGMRVNPFDFK</sequence>
<keyword evidence="6" id="KW-0564">Palmitate</keyword>
<dbReference type="InterPro" id="IPR008844">
    <property type="entry name" value="Spore_GerAC-like"/>
</dbReference>
<evidence type="ECO:0000256" key="4">
    <source>
        <dbReference type="ARBA" id="ARBA00022729"/>
    </source>
</evidence>
<accession>A0ABW5BX31</accession>
<dbReference type="NCBIfam" id="TIGR02887">
    <property type="entry name" value="spore_ger_x_C"/>
    <property type="match status" value="1"/>
</dbReference>
<reference evidence="12" key="1">
    <citation type="journal article" date="2019" name="Int. J. Syst. Evol. Microbiol.">
        <title>The Global Catalogue of Microorganisms (GCM) 10K type strain sequencing project: providing services to taxonomists for standard genome sequencing and annotation.</title>
        <authorList>
            <consortium name="The Broad Institute Genomics Platform"/>
            <consortium name="The Broad Institute Genome Sequencing Center for Infectious Disease"/>
            <person name="Wu L."/>
            <person name="Ma J."/>
        </authorList>
    </citation>
    <scope>NUCLEOTIDE SEQUENCE [LARGE SCALE GENOMIC DNA]</scope>
    <source>
        <strain evidence="12">CGMCC 1.15474</strain>
    </source>
</reference>
<dbReference type="PANTHER" id="PTHR35789:SF1">
    <property type="entry name" value="SPORE GERMINATION PROTEIN B3"/>
    <property type="match status" value="1"/>
</dbReference>
<evidence type="ECO:0000256" key="7">
    <source>
        <dbReference type="ARBA" id="ARBA00023288"/>
    </source>
</evidence>
<comment type="similarity">
    <text evidence="2">Belongs to the GerABKC lipoprotein family.</text>
</comment>
<keyword evidence="5" id="KW-0472">Membrane</keyword>
<evidence type="ECO:0000256" key="6">
    <source>
        <dbReference type="ARBA" id="ARBA00023139"/>
    </source>
</evidence>
<dbReference type="Pfam" id="PF05504">
    <property type="entry name" value="Spore_GerAC"/>
    <property type="match status" value="1"/>
</dbReference>
<dbReference type="RefSeq" id="WP_247340759.1">
    <property type="nucleotide sequence ID" value="NZ_CP095550.1"/>
</dbReference>
<evidence type="ECO:0000256" key="1">
    <source>
        <dbReference type="ARBA" id="ARBA00004635"/>
    </source>
</evidence>
<keyword evidence="4 8" id="KW-0732">Signal</keyword>
<protein>
    <submittedName>
        <fullName evidence="11">Ger(X)C family spore germination protein</fullName>
    </submittedName>
</protein>
<keyword evidence="12" id="KW-1185">Reference proteome</keyword>
<dbReference type="Gene3D" id="3.30.300.210">
    <property type="entry name" value="Nutrient germinant receptor protein C, domain 3"/>
    <property type="match status" value="1"/>
</dbReference>
<evidence type="ECO:0000256" key="8">
    <source>
        <dbReference type="SAM" id="SignalP"/>
    </source>
</evidence>
<organism evidence="11 12">
    <name type="scientific">Metabacillus endolithicus</name>
    <dbReference type="NCBI Taxonomy" id="1535204"/>
    <lineage>
        <taxon>Bacteria</taxon>
        <taxon>Bacillati</taxon>
        <taxon>Bacillota</taxon>
        <taxon>Bacilli</taxon>
        <taxon>Bacillales</taxon>
        <taxon>Bacillaceae</taxon>
        <taxon>Metabacillus</taxon>
    </lineage>
</organism>
<proteinExistence type="inferred from homology"/>
<evidence type="ECO:0000313" key="11">
    <source>
        <dbReference type="EMBL" id="MFD2213454.1"/>
    </source>
</evidence>
<feature type="domain" description="Spore germination protein N-terminal" evidence="10">
    <location>
        <begin position="19"/>
        <end position="195"/>
    </location>
</feature>
<keyword evidence="7" id="KW-0449">Lipoprotein</keyword>
<dbReference type="InterPro" id="IPR046953">
    <property type="entry name" value="Spore_GerAC-like_C"/>
</dbReference>
<evidence type="ECO:0000256" key="3">
    <source>
        <dbReference type="ARBA" id="ARBA00022544"/>
    </source>
</evidence>
<feature type="domain" description="Spore germination GerAC-like C-terminal" evidence="9">
    <location>
        <begin position="221"/>
        <end position="389"/>
    </location>
</feature>
<dbReference type="Proteomes" id="UP001597318">
    <property type="component" value="Unassembled WGS sequence"/>
</dbReference>
<evidence type="ECO:0000256" key="5">
    <source>
        <dbReference type="ARBA" id="ARBA00023136"/>
    </source>
</evidence>
<evidence type="ECO:0000313" key="12">
    <source>
        <dbReference type="Proteomes" id="UP001597318"/>
    </source>
</evidence>
<feature type="chain" id="PRO_5045222324" evidence="8">
    <location>
        <begin position="22"/>
        <end position="398"/>
    </location>
</feature>
<dbReference type="InterPro" id="IPR038501">
    <property type="entry name" value="Spore_GerAC_C_sf"/>
</dbReference>
<keyword evidence="3" id="KW-0309">Germination</keyword>
<evidence type="ECO:0000259" key="10">
    <source>
        <dbReference type="Pfam" id="PF25198"/>
    </source>
</evidence>